<evidence type="ECO:0000256" key="2">
    <source>
        <dbReference type="ARBA" id="ARBA00005099"/>
    </source>
</evidence>
<dbReference type="GO" id="GO:0008453">
    <property type="term" value="F:alanine-glyoxylate transaminase activity"/>
    <property type="evidence" value="ECO:0007669"/>
    <property type="project" value="TreeGrafter"/>
</dbReference>
<organism evidence="12 13">
    <name type="scientific">Entomobacter blattae</name>
    <dbReference type="NCBI Taxonomy" id="2762277"/>
    <lineage>
        <taxon>Bacteria</taxon>
        <taxon>Pseudomonadati</taxon>
        <taxon>Pseudomonadota</taxon>
        <taxon>Alphaproteobacteria</taxon>
        <taxon>Acetobacterales</taxon>
        <taxon>Acetobacteraceae</taxon>
        <taxon>Entomobacter</taxon>
    </lineage>
</organism>
<evidence type="ECO:0000256" key="11">
    <source>
        <dbReference type="ARBA" id="ARBA00049007"/>
    </source>
</evidence>
<evidence type="ECO:0000256" key="10">
    <source>
        <dbReference type="ARBA" id="ARBA00023299"/>
    </source>
</evidence>
<comment type="catalytic activity">
    <reaction evidence="11">
        <text>O-phospho-L-serine + 2-oxoglutarate = 3-phosphooxypyruvate + L-glutamate</text>
        <dbReference type="Rhea" id="RHEA:14329"/>
        <dbReference type="ChEBI" id="CHEBI:16810"/>
        <dbReference type="ChEBI" id="CHEBI:18110"/>
        <dbReference type="ChEBI" id="CHEBI:29985"/>
        <dbReference type="ChEBI" id="CHEBI:57524"/>
        <dbReference type="EC" id="2.6.1.52"/>
    </reaction>
</comment>
<reference evidence="12 13" key="1">
    <citation type="submission" date="2020-08" db="EMBL/GenBank/DDBJ databases">
        <title>Complete genome sequence of Entomobacter blattae G55GP.</title>
        <authorList>
            <person name="Poehlein A."/>
            <person name="Guzman J."/>
            <person name="Daniel R."/>
            <person name="Vilcinskas A."/>
        </authorList>
    </citation>
    <scope>NUCLEOTIDE SEQUENCE [LARGE SCALE GENOMIC DNA]</scope>
    <source>
        <strain evidence="12 13">G55GP</strain>
    </source>
</reference>
<keyword evidence="8 12" id="KW-0808">Transferase</keyword>
<dbReference type="GO" id="GO:0004760">
    <property type="term" value="F:L-serine-pyruvate transaminase activity"/>
    <property type="evidence" value="ECO:0007669"/>
    <property type="project" value="TreeGrafter"/>
</dbReference>
<accession>A0A7H1NT92</accession>
<evidence type="ECO:0000313" key="12">
    <source>
        <dbReference type="EMBL" id="QNT79002.1"/>
    </source>
</evidence>
<dbReference type="NCBIfam" id="TIGR01365">
    <property type="entry name" value="serC_2"/>
    <property type="match status" value="1"/>
</dbReference>
<dbReference type="InterPro" id="IPR015424">
    <property type="entry name" value="PyrdxlP-dep_Trfase"/>
</dbReference>
<evidence type="ECO:0000256" key="5">
    <source>
        <dbReference type="ARBA" id="ARBA00022490"/>
    </source>
</evidence>
<dbReference type="GO" id="GO:0019265">
    <property type="term" value="P:glycine biosynthetic process, by transamination of glyoxylate"/>
    <property type="evidence" value="ECO:0007669"/>
    <property type="project" value="TreeGrafter"/>
</dbReference>
<name>A0A7H1NT92_9PROT</name>
<dbReference type="CDD" id="cd01494">
    <property type="entry name" value="AAT_I"/>
    <property type="match status" value="1"/>
</dbReference>
<dbReference type="Gene3D" id="3.40.640.10">
    <property type="entry name" value="Type I PLP-dependent aspartate aminotransferase-like (Major domain)"/>
    <property type="match status" value="1"/>
</dbReference>
<dbReference type="PANTHER" id="PTHR21152:SF40">
    <property type="entry name" value="ALANINE--GLYOXYLATE AMINOTRANSFERASE"/>
    <property type="match status" value="1"/>
</dbReference>
<dbReference type="EMBL" id="CP060244">
    <property type="protein sequence ID" value="QNT79002.1"/>
    <property type="molecule type" value="Genomic_DNA"/>
</dbReference>
<dbReference type="GO" id="GO:0004648">
    <property type="term" value="F:O-phospho-L-serine:2-oxoglutarate aminotransferase activity"/>
    <property type="evidence" value="ECO:0007669"/>
    <property type="project" value="UniProtKB-EC"/>
</dbReference>
<gene>
    <name evidence="12" type="primary">serC</name>
    <name evidence="12" type="ORF">JGUZn3_17860</name>
</gene>
<comment type="pathway">
    <text evidence="2">Amino-acid biosynthesis; L-serine biosynthesis; L-serine from 3-phospho-D-glycerate: step 2/3.</text>
</comment>
<dbReference type="PANTHER" id="PTHR21152">
    <property type="entry name" value="AMINOTRANSFERASE CLASS V"/>
    <property type="match status" value="1"/>
</dbReference>
<dbReference type="AlphaFoldDB" id="A0A7H1NT92"/>
<dbReference type="InterPro" id="IPR015422">
    <property type="entry name" value="PyrdxlP-dep_Trfase_small"/>
</dbReference>
<dbReference type="Proteomes" id="UP000516349">
    <property type="component" value="Chromosome"/>
</dbReference>
<keyword evidence="9" id="KW-0663">Pyridoxal phosphate</keyword>
<sequence>MEAGVGFLELPPISAYTGAYMLERSLVSKPSIRPANPCFSSGPCAKRPGWSLSVLQHALLGRSHRSPEGKERLNRVIQQSREVLGIPDGWEIGIVPASDTGAVEMILWSLAGTRPIDILAFESFSSIWATDIIKHLEIKEARVFSADYGQLPEMRDVNWAHDVVFVWNGTTSGVCLPSADVIPIRHDGLAICDATSAAFAMDLPWDRLDVVTWSWQKALGGEAAHGMLALSPKAVKRLEAAHGLRPLPRIFRLMTSDGKLDQSIFQGNTINTPSMLCVEDALDGLAWAKEVGGLPALIKRSQNNLKVIEKWVSQSAWIDFLAENPACRSTTSVCFKITASWFVALEQKQQQVAAKAMASLLAKEGVAFDIASYRDAPPGLRLWTGATVETSDVEAVLPWLDWAEAVIRQDYE</sequence>
<proteinExistence type="inferred from homology"/>
<dbReference type="KEGG" id="ebla:JGUZn3_17860"/>
<evidence type="ECO:0000256" key="4">
    <source>
        <dbReference type="ARBA" id="ARBA00013030"/>
    </source>
</evidence>
<dbReference type="EC" id="2.6.1.52" evidence="4"/>
<dbReference type="Gene3D" id="3.90.1150.10">
    <property type="entry name" value="Aspartate Aminotransferase, domain 1"/>
    <property type="match status" value="1"/>
</dbReference>
<dbReference type="InterPro" id="IPR006271">
    <property type="entry name" value="Pser_aminoTfrase_methanosarc"/>
</dbReference>
<evidence type="ECO:0000256" key="1">
    <source>
        <dbReference type="ARBA" id="ARBA00001933"/>
    </source>
</evidence>
<dbReference type="UniPathway" id="UPA00135">
    <property type="reaction ID" value="UER00197"/>
</dbReference>
<evidence type="ECO:0000256" key="9">
    <source>
        <dbReference type="ARBA" id="ARBA00022898"/>
    </source>
</evidence>
<keyword evidence="5" id="KW-0963">Cytoplasm</keyword>
<dbReference type="PIRSF" id="PIRSF000525">
    <property type="entry name" value="SerC"/>
    <property type="match status" value="1"/>
</dbReference>
<evidence type="ECO:0000256" key="7">
    <source>
        <dbReference type="ARBA" id="ARBA00022605"/>
    </source>
</evidence>
<keyword evidence="6 12" id="KW-0032">Aminotransferase</keyword>
<comment type="similarity">
    <text evidence="3">Belongs to the class-V pyridoxal-phosphate-dependent aminotransferase family. SerC subfamily.</text>
</comment>
<keyword evidence="13" id="KW-1185">Reference proteome</keyword>
<evidence type="ECO:0000256" key="8">
    <source>
        <dbReference type="ARBA" id="ARBA00022679"/>
    </source>
</evidence>
<dbReference type="SUPFAM" id="SSF53383">
    <property type="entry name" value="PLP-dependent transferases"/>
    <property type="match status" value="1"/>
</dbReference>
<dbReference type="InterPro" id="IPR015421">
    <property type="entry name" value="PyrdxlP-dep_Trfase_major"/>
</dbReference>
<dbReference type="NCBIfam" id="NF002841">
    <property type="entry name" value="PRK03080.1-2"/>
    <property type="match status" value="1"/>
</dbReference>
<keyword evidence="10" id="KW-0718">Serine biosynthesis</keyword>
<dbReference type="InterPro" id="IPR022278">
    <property type="entry name" value="Pser_aminoTfrase"/>
</dbReference>
<comment type="cofactor">
    <cofactor evidence="1">
        <name>pyridoxal 5'-phosphate</name>
        <dbReference type="ChEBI" id="CHEBI:597326"/>
    </cofactor>
</comment>
<dbReference type="GO" id="GO:0006564">
    <property type="term" value="P:L-serine biosynthetic process"/>
    <property type="evidence" value="ECO:0007669"/>
    <property type="project" value="UniProtKB-KW"/>
</dbReference>
<evidence type="ECO:0000256" key="3">
    <source>
        <dbReference type="ARBA" id="ARBA00006904"/>
    </source>
</evidence>
<evidence type="ECO:0000313" key="13">
    <source>
        <dbReference type="Proteomes" id="UP000516349"/>
    </source>
</evidence>
<evidence type="ECO:0000256" key="6">
    <source>
        <dbReference type="ARBA" id="ARBA00022576"/>
    </source>
</evidence>
<protein>
    <recommendedName>
        <fullName evidence="4">phosphoserine transaminase</fullName>
        <ecNumber evidence="4">2.6.1.52</ecNumber>
    </recommendedName>
</protein>
<keyword evidence="7" id="KW-0028">Amino-acid biosynthesis</keyword>